<accession>A0A410H4W5</accession>
<dbReference type="Proteomes" id="UP000285478">
    <property type="component" value="Chromosome"/>
</dbReference>
<gene>
    <name evidence="2" type="ORF">EPV75_10000</name>
</gene>
<evidence type="ECO:0000313" key="2">
    <source>
        <dbReference type="EMBL" id="QAB15974.1"/>
    </source>
</evidence>
<evidence type="ECO:0000259" key="1">
    <source>
        <dbReference type="Pfam" id="PF01706"/>
    </source>
</evidence>
<dbReference type="Gene3D" id="1.10.220.30">
    <property type="match status" value="1"/>
</dbReference>
<proteinExistence type="predicted"/>
<name>A0A410H4W5_9GAMM</name>
<dbReference type="EMBL" id="CP035033">
    <property type="protein sequence ID" value="QAB15974.1"/>
    <property type="molecule type" value="Genomic_DNA"/>
</dbReference>
<dbReference type="RefSeq" id="WP_029938756.1">
    <property type="nucleotide sequence ID" value="NZ_CP035033.1"/>
</dbReference>
<dbReference type="InterPro" id="IPR011002">
    <property type="entry name" value="FliG_a-hlx"/>
</dbReference>
<sequence length="153" mass="17484">MDITAKRDHDGQYILEMGPVFFELPLESLELLHKLVGERLGNHATADMDGLNKKLNAYRALASKLVSMDDRVLQKLVTQLTPEQLVTMVRLADGERLFHKVIRNLSRQNGQQFQQDYHDLNKITVHQASLYMEQAVPMIRQAAQEQKALMGQS</sequence>
<evidence type="ECO:0000313" key="3">
    <source>
        <dbReference type="Proteomes" id="UP000285478"/>
    </source>
</evidence>
<dbReference type="InterPro" id="IPR023087">
    <property type="entry name" value="Flg_Motor_Flig_C"/>
</dbReference>
<reference evidence="2 3" key="1">
    <citation type="journal article" date="2018" name="Environ. Microbiol.">
        <title>Genomes of ubiquitous marine and hypersaline Hydrogenovibrio, Thiomicrorhabdus and Thiomicrospira spp. encode a diversity of mechanisms to sustain chemolithoautotrophy in heterogeneous environments.</title>
        <authorList>
            <person name="Scott K.M."/>
            <person name="Williams J."/>
            <person name="Porter C.M.B."/>
            <person name="Russel S."/>
            <person name="Harmer T.L."/>
            <person name="Paul J.H."/>
            <person name="Antonen K.M."/>
            <person name="Bridges M.K."/>
            <person name="Camper G.J."/>
            <person name="Campla C.K."/>
            <person name="Casella L.G."/>
            <person name="Chase E."/>
            <person name="Conrad J.W."/>
            <person name="Cruz M.C."/>
            <person name="Dunlap D.S."/>
            <person name="Duran L."/>
            <person name="Fahsbender E.M."/>
            <person name="Goldsmith D.B."/>
            <person name="Keeley R.F."/>
            <person name="Kondoff M.R."/>
            <person name="Kussy B.I."/>
            <person name="Lane M.K."/>
            <person name="Lawler S."/>
            <person name="Leigh B.A."/>
            <person name="Lewis C."/>
            <person name="Lostal L.M."/>
            <person name="Marking D."/>
            <person name="Mancera P.A."/>
            <person name="McClenthan E.C."/>
            <person name="McIntyre E.A."/>
            <person name="Mine J.A."/>
            <person name="Modi S."/>
            <person name="Moore B.D."/>
            <person name="Morgan W.A."/>
            <person name="Nelson K.M."/>
            <person name="Nguyen K.N."/>
            <person name="Ogburn N."/>
            <person name="Parrino D.G."/>
            <person name="Pedapudi A.D."/>
            <person name="Pelham R.P."/>
            <person name="Preece A.M."/>
            <person name="Rampersad E.A."/>
            <person name="Richardson J.C."/>
            <person name="Rodgers C.M."/>
            <person name="Schaffer B.L."/>
            <person name="Sheridan N.E."/>
            <person name="Solone M.R."/>
            <person name="Staley Z.R."/>
            <person name="Tabuchi M."/>
            <person name="Waide R.J."/>
            <person name="Wanjugi P.W."/>
            <person name="Young S."/>
            <person name="Clum A."/>
            <person name="Daum C."/>
            <person name="Huntemann M."/>
            <person name="Ivanova N."/>
            <person name="Kyrpides N."/>
            <person name="Mikhailova N."/>
            <person name="Palaniappan K."/>
            <person name="Pillay M."/>
            <person name="Reddy T.B.K."/>
            <person name="Shapiro N."/>
            <person name="Stamatis D."/>
            <person name="Varghese N."/>
            <person name="Woyke T."/>
            <person name="Boden R."/>
            <person name="Freyermuth S.K."/>
            <person name="Kerfeld C.A."/>
        </authorList>
    </citation>
    <scope>NUCLEOTIDE SEQUENCE [LARGE SCALE GENOMIC DNA]</scope>
    <source>
        <strain evidence="2 3">JR-2</strain>
    </source>
</reference>
<protein>
    <recommendedName>
        <fullName evidence="1">Flagellar motor switch protein FliG C-terminal domain-containing protein</fullName>
    </recommendedName>
</protein>
<feature type="domain" description="Flagellar motor switch protein FliG C-terminal" evidence="1">
    <location>
        <begin position="64"/>
        <end position="146"/>
    </location>
</feature>
<dbReference type="SUPFAM" id="SSF48029">
    <property type="entry name" value="FliG"/>
    <property type="match status" value="1"/>
</dbReference>
<dbReference type="KEGG" id="htr:EPV75_10000"/>
<keyword evidence="3" id="KW-1185">Reference proteome</keyword>
<organism evidence="2 3">
    <name type="scientific">Hydrogenovibrio thermophilus</name>
    <dbReference type="NCBI Taxonomy" id="265883"/>
    <lineage>
        <taxon>Bacteria</taxon>
        <taxon>Pseudomonadati</taxon>
        <taxon>Pseudomonadota</taxon>
        <taxon>Gammaproteobacteria</taxon>
        <taxon>Thiotrichales</taxon>
        <taxon>Piscirickettsiaceae</taxon>
        <taxon>Hydrogenovibrio</taxon>
    </lineage>
</organism>
<dbReference type="AlphaFoldDB" id="A0A410H4W5"/>
<dbReference type="Pfam" id="PF01706">
    <property type="entry name" value="FliG_C"/>
    <property type="match status" value="1"/>
</dbReference>